<accession>A0A177NJH4</accession>
<organism evidence="5 6">
    <name type="scientific">Methylomonas koyamae</name>
    <dbReference type="NCBI Taxonomy" id="702114"/>
    <lineage>
        <taxon>Bacteria</taxon>
        <taxon>Pseudomonadati</taxon>
        <taxon>Pseudomonadota</taxon>
        <taxon>Gammaproteobacteria</taxon>
        <taxon>Methylococcales</taxon>
        <taxon>Methylococcaceae</taxon>
        <taxon>Methylomonas</taxon>
    </lineage>
</organism>
<proteinExistence type="predicted"/>
<dbReference type="Pfam" id="PF01734">
    <property type="entry name" value="Patatin"/>
    <property type="match status" value="1"/>
</dbReference>
<evidence type="ECO:0000313" key="5">
    <source>
        <dbReference type="EMBL" id="OAI18276.1"/>
    </source>
</evidence>
<evidence type="ECO:0000256" key="1">
    <source>
        <dbReference type="ARBA" id="ARBA00022801"/>
    </source>
</evidence>
<dbReference type="PANTHER" id="PTHR24185:SF1">
    <property type="entry name" value="CALCIUM-INDEPENDENT PHOSPHOLIPASE A2-GAMMA"/>
    <property type="match status" value="1"/>
</dbReference>
<dbReference type="GO" id="GO:0016042">
    <property type="term" value="P:lipid catabolic process"/>
    <property type="evidence" value="ECO:0007669"/>
    <property type="project" value="UniProtKB-KW"/>
</dbReference>
<evidence type="ECO:0000313" key="6">
    <source>
        <dbReference type="Proteomes" id="UP000077628"/>
    </source>
</evidence>
<dbReference type="GO" id="GO:0047499">
    <property type="term" value="F:calcium-independent phospholipase A2 activity"/>
    <property type="evidence" value="ECO:0007669"/>
    <property type="project" value="TreeGrafter"/>
</dbReference>
<dbReference type="PANTHER" id="PTHR24185">
    <property type="entry name" value="CALCIUM-INDEPENDENT PHOSPHOLIPASE A2-GAMMA"/>
    <property type="match status" value="1"/>
</dbReference>
<evidence type="ECO:0000259" key="4">
    <source>
        <dbReference type="Pfam" id="PF01734"/>
    </source>
</evidence>
<comment type="caution">
    <text evidence="5">The sequence shown here is derived from an EMBL/GenBank/DDBJ whole genome shotgun (WGS) entry which is preliminary data.</text>
</comment>
<dbReference type="InterPro" id="IPR002641">
    <property type="entry name" value="PNPLA_dom"/>
</dbReference>
<dbReference type="EMBL" id="LUUK01000170">
    <property type="protein sequence ID" value="OAI18276.1"/>
    <property type="molecule type" value="Genomic_DNA"/>
</dbReference>
<dbReference type="OrthoDB" id="9807112at2"/>
<dbReference type="GO" id="GO:0019369">
    <property type="term" value="P:arachidonate metabolic process"/>
    <property type="evidence" value="ECO:0007669"/>
    <property type="project" value="TreeGrafter"/>
</dbReference>
<protein>
    <recommendedName>
        <fullName evidence="4">PNPLA domain-containing protein</fullName>
    </recommendedName>
</protein>
<feature type="domain" description="PNPLA" evidence="4">
    <location>
        <begin position="9"/>
        <end position="208"/>
    </location>
</feature>
<keyword evidence="2" id="KW-0442">Lipid degradation</keyword>
<keyword evidence="6" id="KW-1185">Reference proteome</keyword>
<dbReference type="InterPro" id="IPR016035">
    <property type="entry name" value="Acyl_Trfase/lysoPLipase"/>
</dbReference>
<keyword evidence="1" id="KW-0378">Hydrolase</keyword>
<gene>
    <name evidence="5" type="ORF">A1355_05980</name>
</gene>
<evidence type="ECO:0000256" key="2">
    <source>
        <dbReference type="ARBA" id="ARBA00022963"/>
    </source>
</evidence>
<reference evidence="6" key="1">
    <citation type="submission" date="2016-03" db="EMBL/GenBank/DDBJ databases">
        <authorList>
            <person name="Heylen K."/>
            <person name="De Vos P."/>
            <person name="Vekeman B."/>
        </authorList>
    </citation>
    <scope>NUCLEOTIDE SEQUENCE [LARGE SCALE GENOMIC DNA]</scope>
    <source>
        <strain evidence="6">R-45383</strain>
    </source>
</reference>
<dbReference type="GO" id="GO:0016020">
    <property type="term" value="C:membrane"/>
    <property type="evidence" value="ECO:0007669"/>
    <property type="project" value="TreeGrafter"/>
</dbReference>
<keyword evidence="3" id="KW-0443">Lipid metabolism</keyword>
<sequence length="335" mass="36977">MAKRVILQVDGGGILGITPAIVLHRLETDLRAKHGNNHFLLRDMLTLCCGTSTGAIMAGFVAAGVDAANIDKFYSIDGVDLFNNSKNPIYTRFLKPKFQRQPFINKLNAILQSFSASQNANVTLGQLPNTLRLMTTAYNLSSHRTHFIKSYDPNDQAIRLADAVAWSALSAAYYFGKINVPNYTWTRLDNSTPPNSYPEAGASFQDGGQGTQNCTLDFVLAEILAQGWEHDDVVIISLGTGSKTKFTPYSQSKDISDIGQAIKFIANQARDESTTVQEMAARYICKKLPNIQLFRLDYESPEDYDLDDTDHVDVYKKGAQQIIASSEYGNLVGLL</sequence>
<dbReference type="RefSeq" id="WP_064028739.1">
    <property type="nucleotide sequence ID" value="NZ_LUUK01000170.1"/>
</dbReference>
<dbReference type="SUPFAM" id="SSF52151">
    <property type="entry name" value="FabD/lysophospholipase-like"/>
    <property type="match status" value="1"/>
</dbReference>
<dbReference type="Proteomes" id="UP000077628">
    <property type="component" value="Unassembled WGS sequence"/>
</dbReference>
<dbReference type="Gene3D" id="3.40.1090.10">
    <property type="entry name" value="Cytosolic phospholipase A2 catalytic domain"/>
    <property type="match status" value="1"/>
</dbReference>
<name>A0A177NJH4_9GAMM</name>
<evidence type="ECO:0000256" key="3">
    <source>
        <dbReference type="ARBA" id="ARBA00023098"/>
    </source>
</evidence>
<dbReference type="AlphaFoldDB" id="A0A177NJH4"/>